<gene>
    <name evidence="3" type="ORF">Vau01_084740</name>
</gene>
<feature type="transmembrane region" description="Helical" evidence="2">
    <location>
        <begin position="345"/>
        <end position="364"/>
    </location>
</feature>
<dbReference type="PANTHER" id="PTHR23523:SF2">
    <property type="entry name" value="2-NITROIMIDAZOLE TRANSPORTER"/>
    <property type="match status" value="1"/>
</dbReference>
<evidence type="ECO:0000313" key="4">
    <source>
        <dbReference type="Proteomes" id="UP000612585"/>
    </source>
</evidence>
<feature type="transmembrane region" description="Helical" evidence="2">
    <location>
        <begin position="404"/>
        <end position="426"/>
    </location>
</feature>
<evidence type="ECO:0000313" key="3">
    <source>
        <dbReference type="EMBL" id="GIJ60958.1"/>
    </source>
</evidence>
<feature type="compositionally biased region" description="Polar residues" evidence="1">
    <location>
        <begin position="209"/>
        <end position="219"/>
    </location>
</feature>
<feature type="transmembrane region" description="Helical" evidence="2">
    <location>
        <begin position="370"/>
        <end position="392"/>
    </location>
</feature>
<accession>A0A8J4E4F2</accession>
<feature type="transmembrane region" description="Helical" evidence="2">
    <location>
        <begin position="99"/>
        <end position="121"/>
    </location>
</feature>
<feature type="transmembrane region" description="Helical" evidence="2">
    <location>
        <begin position="133"/>
        <end position="158"/>
    </location>
</feature>
<comment type="caution">
    <text evidence="3">The sequence shown here is derived from an EMBL/GenBank/DDBJ whole genome shotgun (WGS) entry which is preliminary data.</text>
</comment>
<name>A0A8J4E4F2_9ACTN</name>
<proteinExistence type="predicted"/>
<dbReference type="InterPro" id="IPR036259">
    <property type="entry name" value="MFS_trans_sf"/>
</dbReference>
<feature type="transmembrane region" description="Helical" evidence="2">
    <location>
        <begin position="36"/>
        <end position="63"/>
    </location>
</feature>
<evidence type="ECO:0000256" key="1">
    <source>
        <dbReference type="SAM" id="MobiDB-lite"/>
    </source>
</evidence>
<feature type="transmembrane region" description="Helical" evidence="2">
    <location>
        <begin position="279"/>
        <end position="298"/>
    </location>
</feature>
<feature type="transmembrane region" description="Helical" evidence="2">
    <location>
        <begin position="310"/>
        <end position="333"/>
    </location>
</feature>
<keyword evidence="4" id="KW-1185">Reference proteome</keyword>
<reference evidence="3" key="1">
    <citation type="submission" date="2021-01" db="EMBL/GenBank/DDBJ databases">
        <title>Whole genome shotgun sequence of Virgisporangium aurantiacum NBRC 16421.</title>
        <authorList>
            <person name="Komaki H."/>
            <person name="Tamura T."/>
        </authorList>
    </citation>
    <scope>NUCLEOTIDE SEQUENCE</scope>
    <source>
        <strain evidence="3">NBRC 16421</strain>
    </source>
</reference>
<keyword evidence="2" id="KW-0472">Membrane</keyword>
<sequence length="460" mass="46398">MIKNRRRLALVALLLGAVNMRPAVTSLGPVLAEVRAALGMGATVAGLLTSVPVACFAVVGTIAPRLARRFSAPTVVAAGLTAAVVGLGARVLTSGTVGFAASTALALAGIALVNVLLPAVVKDRFPDRVGTVTGWYSMALNAGATAAAGVTVPIAGAFGDNWRIGLGVWGMLAALSVPPWVLLSRTVTPTRPAGRATLTSNPDARPTPASDSRPTTTLQPDARDSTTTPGSATPGSTTPGSATPGSATSRSGTSRSGARPSAGTAPAPTPAGPMARNPVAWALATYFGLQATSAYVMIGWLPQIFRDAGLSAATAGLLFAVTSLLGVPLSIVLSSLAGRLRSQSGIAVGMAVVGLVAYAGLWWAPNGGAWVWAVLFGVANCSFPLALTMIGLRGRDGATVVRLSAFAQSAGYLLSIPGPVLVGVLYDHTGGWSAPLILMMLIMLAQMVAGHLAGRDREVG</sequence>
<dbReference type="GO" id="GO:0022857">
    <property type="term" value="F:transmembrane transporter activity"/>
    <property type="evidence" value="ECO:0007669"/>
    <property type="project" value="InterPro"/>
</dbReference>
<protein>
    <submittedName>
        <fullName evidence="3">MFS transporter</fullName>
    </submittedName>
</protein>
<dbReference type="InterPro" id="IPR052524">
    <property type="entry name" value="MFS_Cyanate_Porter"/>
</dbReference>
<dbReference type="CDD" id="cd17339">
    <property type="entry name" value="MFS_NIMT_CynX_like"/>
    <property type="match status" value="1"/>
</dbReference>
<evidence type="ECO:0000256" key="2">
    <source>
        <dbReference type="SAM" id="Phobius"/>
    </source>
</evidence>
<feature type="region of interest" description="Disordered" evidence="1">
    <location>
        <begin position="191"/>
        <end position="272"/>
    </location>
</feature>
<keyword evidence="2" id="KW-0812">Transmembrane</keyword>
<dbReference type="SUPFAM" id="SSF103473">
    <property type="entry name" value="MFS general substrate transporter"/>
    <property type="match status" value="1"/>
</dbReference>
<dbReference type="Gene3D" id="1.20.1250.20">
    <property type="entry name" value="MFS general substrate transporter like domains"/>
    <property type="match status" value="1"/>
</dbReference>
<keyword evidence="2" id="KW-1133">Transmembrane helix</keyword>
<feature type="transmembrane region" description="Helical" evidence="2">
    <location>
        <begin position="164"/>
        <end position="183"/>
    </location>
</feature>
<feature type="transmembrane region" description="Helical" evidence="2">
    <location>
        <begin position="432"/>
        <end position="454"/>
    </location>
</feature>
<dbReference type="InterPro" id="IPR011701">
    <property type="entry name" value="MFS"/>
</dbReference>
<organism evidence="3 4">
    <name type="scientific">Virgisporangium aurantiacum</name>
    <dbReference type="NCBI Taxonomy" id="175570"/>
    <lineage>
        <taxon>Bacteria</taxon>
        <taxon>Bacillati</taxon>
        <taxon>Actinomycetota</taxon>
        <taxon>Actinomycetes</taxon>
        <taxon>Micromonosporales</taxon>
        <taxon>Micromonosporaceae</taxon>
        <taxon>Virgisporangium</taxon>
    </lineage>
</organism>
<dbReference type="RefSeq" id="WP_204005638.1">
    <property type="nucleotide sequence ID" value="NZ_BOPG01000061.1"/>
</dbReference>
<feature type="transmembrane region" description="Helical" evidence="2">
    <location>
        <begin position="75"/>
        <end position="93"/>
    </location>
</feature>
<dbReference type="PANTHER" id="PTHR23523">
    <property type="match status" value="1"/>
</dbReference>
<dbReference type="EMBL" id="BOPG01000061">
    <property type="protein sequence ID" value="GIJ60958.1"/>
    <property type="molecule type" value="Genomic_DNA"/>
</dbReference>
<dbReference type="Proteomes" id="UP000612585">
    <property type="component" value="Unassembled WGS sequence"/>
</dbReference>
<feature type="compositionally biased region" description="Low complexity" evidence="1">
    <location>
        <begin position="225"/>
        <end position="272"/>
    </location>
</feature>
<dbReference type="Pfam" id="PF07690">
    <property type="entry name" value="MFS_1"/>
    <property type="match status" value="1"/>
</dbReference>
<dbReference type="AlphaFoldDB" id="A0A8J4E4F2"/>